<accession>A0A850PHP0</accession>
<protein>
    <submittedName>
        <fullName evidence="1">Uncharacterized protein</fullName>
    </submittedName>
</protein>
<dbReference type="RefSeq" id="WP_176614629.1">
    <property type="nucleotide sequence ID" value="NZ_JABXXR010000178.1"/>
</dbReference>
<evidence type="ECO:0000313" key="1">
    <source>
        <dbReference type="EMBL" id="NVN41756.1"/>
    </source>
</evidence>
<reference evidence="1 2" key="1">
    <citation type="submission" date="2020-06" db="EMBL/GenBank/DDBJ databases">
        <title>Description of novel acetic acid bacteria.</title>
        <authorList>
            <person name="Sombolestani A."/>
        </authorList>
    </citation>
    <scope>NUCLEOTIDE SEQUENCE [LARGE SCALE GENOMIC DNA]</scope>
    <source>
        <strain evidence="1 2">LMG 27010</strain>
    </source>
</reference>
<proteinExistence type="predicted"/>
<dbReference type="AlphaFoldDB" id="A0A850PHP0"/>
<organism evidence="1 2">
    <name type="scientific">Ameyamaea chiangmaiensis</name>
    <dbReference type="NCBI Taxonomy" id="442969"/>
    <lineage>
        <taxon>Bacteria</taxon>
        <taxon>Pseudomonadati</taxon>
        <taxon>Pseudomonadota</taxon>
        <taxon>Alphaproteobacteria</taxon>
        <taxon>Acetobacterales</taxon>
        <taxon>Acetobacteraceae</taxon>
        <taxon>Ameyamaea</taxon>
    </lineage>
</organism>
<evidence type="ECO:0000313" key="2">
    <source>
        <dbReference type="Proteomes" id="UP000585665"/>
    </source>
</evidence>
<gene>
    <name evidence="1" type="ORF">HUK82_14470</name>
</gene>
<name>A0A850PHP0_9PROT</name>
<dbReference type="Proteomes" id="UP000585665">
    <property type="component" value="Unassembled WGS sequence"/>
</dbReference>
<keyword evidence="2" id="KW-1185">Reference proteome</keyword>
<dbReference type="EMBL" id="JABXXR010000178">
    <property type="protein sequence ID" value="NVN41756.1"/>
    <property type="molecule type" value="Genomic_DNA"/>
</dbReference>
<comment type="caution">
    <text evidence="1">The sequence shown here is derived from an EMBL/GenBank/DDBJ whole genome shotgun (WGS) entry which is preliminary data.</text>
</comment>
<sequence length="141" mass="14267">MIPSQTCPPPPILVEVFDVADARQALAALSTRPGTGTLISPPGAGAYLGPAWWHALMAACVAPDVALCMPPILDCGVAAGRAAEAVRLGIGAVILARHAPGFDSVAALAAEAGVLLTDTRAPSIPLVRLEDAMRQLPSSVA</sequence>